<evidence type="ECO:0000256" key="12">
    <source>
        <dbReference type="SAM" id="Phobius"/>
    </source>
</evidence>
<evidence type="ECO:0000256" key="11">
    <source>
        <dbReference type="ARBA" id="ARBA00049091"/>
    </source>
</evidence>
<evidence type="ECO:0000256" key="8">
    <source>
        <dbReference type="ARBA" id="ARBA00032824"/>
    </source>
</evidence>
<keyword evidence="4" id="KW-0049">Antioxidant</keyword>
<dbReference type="STRING" id="1548547.BA177_11780"/>
<evidence type="ECO:0000256" key="1">
    <source>
        <dbReference type="ARBA" id="ARBA00003330"/>
    </source>
</evidence>
<keyword evidence="3" id="KW-0575">Peroxidase</keyword>
<dbReference type="RefSeq" id="WP_068616446.1">
    <property type="nucleotide sequence ID" value="NZ_CP016268.1"/>
</dbReference>
<evidence type="ECO:0000313" key="15">
    <source>
        <dbReference type="Proteomes" id="UP000092695"/>
    </source>
</evidence>
<comment type="catalytic activity">
    <reaction evidence="11">
        <text>a hydroperoxide + [thioredoxin]-dithiol = an alcohol + [thioredoxin]-disulfide + H2O</text>
        <dbReference type="Rhea" id="RHEA:62620"/>
        <dbReference type="Rhea" id="RHEA-COMP:10698"/>
        <dbReference type="Rhea" id="RHEA-COMP:10700"/>
        <dbReference type="ChEBI" id="CHEBI:15377"/>
        <dbReference type="ChEBI" id="CHEBI:29950"/>
        <dbReference type="ChEBI" id="CHEBI:30879"/>
        <dbReference type="ChEBI" id="CHEBI:35924"/>
        <dbReference type="ChEBI" id="CHEBI:50058"/>
        <dbReference type="EC" id="1.11.1.24"/>
    </reaction>
</comment>
<dbReference type="InterPro" id="IPR013766">
    <property type="entry name" value="Thioredoxin_domain"/>
</dbReference>
<dbReference type="InterPro" id="IPR000866">
    <property type="entry name" value="AhpC/TSA"/>
</dbReference>
<evidence type="ECO:0000313" key="14">
    <source>
        <dbReference type="EMBL" id="ANO51790.1"/>
    </source>
</evidence>
<keyword evidence="12" id="KW-0472">Membrane</keyword>
<dbReference type="Gene3D" id="3.40.30.10">
    <property type="entry name" value="Glutaredoxin"/>
    <property type="match status" value="1"/>
</dbReference>
<gene>
    <name evidence="14" type="ORF">BA177_11780</name>
</gene>
<evidence type="ECO:0000256" key="6">
    <source>
        <dbReference type="ARBA" id="ARBA00023157"/>
    </source>
</evidence>
<keyword evidence="5" id="KW-0560">Oxidoreductase</keyword>
<dbReference type="PANTHER" id="PTHR42801">
    <property type="entry name" value="THIOREDOXIN-DEPENDENT PEROXIDE REDUCTASE"/>
    <property type="match status" value="1"/>
</dbReference>
<dbReference type="SUPFAM" id="SSF52833">
    <property type="entry name" value="Thioredoxin-like"/>
    <property type="match status" value="1"/>
</dbReference>
<feature type="transmembrane region" description="Helical" evidence="12">
    <location>
        <begin position="9"/>
        <end position="31"/>
    </location>
</feature>
<keyword evidence="12" id="KW-1133">Transmembrane helix</keyword>
<dbReference type="InterPro" id="IPR050924">
    <property type="entry name" value="Peroxiredoxin_BCP/PrxQ"/>
</dbReference>
<comment type="similarity">
    <text evidence="9">Belongs to the peroxiredoxin family. BCP/PrxQ subfamily.</text>
</comment>
<dbReference type="GO" id="GO:0005737">
    <property type="term" value="C:cytoplasm"/>
    <property type="evidence" value="ECO:0007669"/>
    <property type="project" value="TreeGrafter"/>
</dbReference>
<evidence type="ECO:0000256" key="2">
    <source>
        <dbReference type="ARBA" id="ARBA00013017"/>
    </source>
</evidence>
<evidence type="ECO:0000256" key="7">
    <source>
        <dbReference type="ARBA" id="ARBA00023284"/>
    </source>
</evidence>
<dbReference type="GO" id="GO:0008379">
    <property type="term" value="F:thioredoxin peroxidase activity"/>
    <property type="evidence" value="ECO:0007669"/>
    <property type="project" value="TreeGrafter"/>
</dbReference>
<evidence type="ECO:0000256" key="5">
    <source>
        <dbReference type="ARBA" id="ARBA00023002"/>
    </source>
</evidence>
<sequence length="288" mass="31514">MVRAKFKSLYLLPAIIVSVLLFLVSLFMALRGEADRLAWWGAAIASLPLPLVHAHLKLARPARAAENAPLAWFVACCGVLLAAWEWLFEGVAGWLPLVVATCALVLLLLYVFWYSRYGRIASGKLDVGSRLPDFAAIDIDGKPVNSGDLQGKPSVLVFFSGNWSSFCVAQVAELSAFQSEFERLGANVVLISPQAERHSRALAEQNPAPFHYWVDQDNGIARELDIAVQNGVPVGYGRGYDADTVMPTVVVANARGTIIYSDQTDNYRVRPEPDIFLAVLRRTGAIAQ</sequence>
<dbReference type="EC" id="1.11.1.24" evidence="2"/>
<evidence type="ECO:0000256" key="3">
    <source>
        <dbReference type="ARBA" id="ARBA00022559"/>
    </source>
</evidence>
<dbReference type="EMBL" id="CP016268">
    <property type="protein sequence ID" value="ANO51790.1"/>
    <property type="molecule type" value="Genomic_DNA"/>
</dbReference>
<dbReference type="Pfam" id="PF00578">
    <property type="entry name" value="AhpC-TSA"/>
    <property type="match status" value="1"/>
</dbReference>
<keyword evidence="6" id="KW-1015">Disulfide bond</keyword>
<dbReference type="GO" id="GO:0045454">
    <property type="term" value="P:cell redox homeostasis"/>
    <property type="evidence" value="ECO:0007669"/>
    <property type="project" value="TreeGrafter"/>
</dbReference>
<dbReference type="PANTHER" id="PTHR42801:SF7">
    <property type="entry name" value="SLL1159 PROTEIN"/>
    <property type="match status" value="1"/>
</dbReference>
<accession>A0A193LGX0</accession>
<dbReference type="GO" id="GO:0034599">
    <property type="term" value="P:cellular response to oxidative stress"/>
    <property type="evidence" value="ECO:0007669"/>
    <property type="project" value="TreeGrafter"/>
</dbReference>
<feature type="transmembrane region" description="Helical" evidence="12">
    <location>
        <begin position="94"/>
        <end position="114"/>
    </location>
</feature>
<evidence type="ECO:0000259" key="13">
    <source>
        <dbReference type="PROSITE" id="PS51352"/>
    </source>
</evidence>
<keyword evidence="12" id="KW-0812">Transmembrane</keyword>
<dbReference type="OrthoDB" id="9809746at2"/>
<evidence type="ECO:0000256" key="10">
    <source>
        <dbReference type="ARBA" id="ARBA00042639"/>
    </source>
</evidence>
<keyword evidence="7" id="KW-0676">Redox-active center</keyword>
<reference evidence="14 15" key="1">
    <citation type="submission" date="2016-06" db="EMBL/GenBank/DDBJ databases">
        <title>Complete genome sequence of a deep-branching marine Gamma Proteobacterium Woeseia oceani type strain XK5.</title>
        <authorList>
            <person name="Mu D."/>
            <person name="Du Z."/>
        </authorList>
    </citation>
    <scope>NUCLEOTIDE SEQUENCE [LARGE SCALE GENOMIC DNA]</scope>
    <source>
        <strain evidence="14 15">XK5</strain>
    </source>
</reference>
<dbReference type="KEGG" id="woc:BA177_11780"/>
<feature type="transmembrane region" description="Helical" evidence="12">
    <location>
        <begin position="37"/>
        <end position="56"/>
    </location>
</feature>
<protein>
    <recommendedName>
        <fullName evidence="2">thioredoxin-dependent peroxiredoxin</fullName>
        <ecNumber evidence="2">1.11.1.24</ecNumber>
    </recommendedName>
    <alternativeName>
        <fullName evidence="8">Thioredoxin peroxidase</fullName>
    </alternativeName>
    <alternativeName>
        <fullName evidence="10">Thioredoxin-dependent peroxiredoxin Bcp</fullName>
    </alternativeName>
</protein>
<organism evidence="14 15">
    <name type="scientific">Woeseia oceani</name>
    <dbReference type="NCBI Taxonomy" id="1548547"/>
    <lineage>
        <taxon>Bacteria</taxon>
        <taxon>Pseudomonadati</taxon>
        <taxon>Pseudomonadota</taxon>
        <taxon>Gammaproteobacteria</taxon>
        <taxon>Woeseiales</taxon>
        <taxon>Woeseiaceae</taxon>
        <taxon>Woeseia</taxon>
    </lineage>
</organism>
<keyword evidence="15" id="KW-1185">Reference proteome</keyword>
<dbReference type="PROSITE" id="PS51352">
    <property type="entry name" value="THIOREDOXIN_2"/>
    <property type="match status" value="1"/>
</dbReference>
<feature type="transmembrane region" description="Helical" evidence="12">
    <location>
        <begin position="68"/>
        <end position="88"/>
    </location>
</feature>
<dbReference type="InterPro" id="IPR036249">
    <property type="entry name" value="Thioredoxin-like_sf"/>
</dbReference>
<dbReference type="Proteomes" id="UP000092695">
    <property type="component" value="Chromosome"/>
</dbReference>
<proteinExistence type="inferred from homology"/>
<comment type="function">
    <text evidence="1">Thiol-specific peroxidase that catalyzes the reduction of hydrogen peroxide and organic hydroperoxides to water and alcohols, respectively. Plays a role in cell protection against oxidative stress by detoxifying peroxides and as sensor of hydrogen peroxide-mediated signaling events.</text>
</comment>
<feature type="domain" description="Thioredoxin" evidence="13">
    <location>
        <begin position="125"/>
        <end position="285"/>
    </location>
</feature>
<name>A0A193LGX0_9GAMM</name>
<evidence type="ECO:0000256" key="9">
    <source>
        <dbReference type="ARBA" id="ARBA00038489"/>
    </source>
</evidence>
<evidence type="ECO:0000256" key="4">
    <source>
        <dbReference type="ARBA" id="ARBA00022862"/>
    </source>
</evidence>
<dbReference type="AlphaFoldDB" id="A0A193LGX0"/>